<keyword evidence="4" id="KW-0804">Transcription</keyword>
<dbReference type="InterPro" id="IPR005650">
    <property type="entry name" value="BlaI_family"/>
</dbReference>
<protein>
    <submittedName>
        <fullName evidence="5">Predicted transcriptional regulator</fullName>
    </submittedName>
</protein>
<sequence>MGPLGERHSGRESARRAHGTLEAVVTKLLLDADRPLKASEVRDQLAVRDQDALSYSTVVTILTRLYEKNVLTRERDGRAFRYAPVSDQAGLAARRLNAVLDDMTDRDAVLTRFVSGLSEHDEQLLRQLLDEPNRPES</sequence>
<dbReference type="Proteomes" id="UP000199103">
    <property type="component" value="Chromosome I"/>
</dbReference>
<dbReference type="STRING" id="630515.SAMN04489812_5036"/>
<accession>A0A1H1Z795</accession>
<evidence type="ECO:0000256" key="3">
    <source>
        <dbReference type="ARBA" id="ARBA00023125"/>
    </source>
</evidence>
<evidence type="ECO:0000256" key="4">
    <source>
        <dbReference type="ARBA" id="ARBA00023163"/>
    </source>
</evidence>
<evidence type="ECO:0000256" key="2">
    <source>
        <dbReference type="ARBA" id="ARBA00023015"/>
    </source>
</evidence>
<keyword evidence="2" id="KW-0805">Transcription regulation</keyword>
<evidence type="ECO:0000256" key="1">
    <source>
        <dbReference type="ARBA" id="ARBA00011046"/>
    </source>
</evidence>
<dbReference type="EMBL" id="LT629772">
    <property type="protein sequence ID" value="SDT29651.1"/>
    <property type="molecule type" value="Genomic_DNA"/>
</dbReference>
<keyword evidence="6" id="KW-1185">Reference proteome</keyword>
<evidence type="ECO:0000313" key="6">
    <source>
        <dbReference type="Proteomes" id="UP000199103"/>
    </source>
</evidence>
<dbReference type="InterPro" id="IPR036390">
    <property type="entry name" value="WH_DNA-bd_sf"/>
</dbReference>
<dbReference type="RefSeq" id="WP_231920032.1">
    <property type="nucleotide sequence ID" value="NZ_LT629772.1"/>
</dbReference>
<dbReference type="InterPro" id="IPR036388">
    <property type="entry name" value="WH-like_DNA-bd_sf"/>
</dbReference>
<gene>
    <name evidence="5" type="ORF">SAMN04489812_5036</name>
</gene>
<name>A0A1H1Z795_9ACTN</name>
<dbReference type="Gene3D" id="1.10.10.10">
    <property type="entry name" value="Winged helix-like DNA-binding domain superfamily/Winged helix DNA-binding domain"/>
    <property type="match status" value="1"/>
</dbReference>
<evidence type="ECO:0000313" key="5">
    <source>
        <dbReference type="EMBL" id="SDT29651.1"/>
    </source>
</evidence>
<dbReference type="SUPFAM" id="SSF46785">
    <property type="entry name" value="Winged helix' DNA-binding domain"/>
    <property type="match status" value="1"/>
</dbReference>
<keyword evidence="3" id="KW-0238">DNA-binding</keyword>
<proteinExistence type="inferred from homology"/>
<organism evidence="5 6">
    <name type="scientific">Microlunatus soli</name>
    <dbReference type="NCBI Taxonomy" id="630515"/>
    <lineage>
        <taxon>Bacteria</taxon>
        <taxon>Bacillati</taxon>
        <taxon>Actinomycetota</taxon>
        <taxon>Actinomycetes</taxon>
        <taxon>Propionibacteriales</taxon>
        <taxon>Propionibacteriaceae</taxon>
        <taxon>Microlunatus</taxon>
    </lineage>
</organism>
<comment type="similarity">
    <text evidence="1">Belongs to the BlaI transcriptional regulatory family.</text>
</comment>
<dbReference type="Pfam" id="PF03965">
    <property type="entry name" value="Penicillinase_R"/>
    <property type="match status" value="1"/>
</dbReference>
<reference evidence="5 6" key="1">
    <citation type="submission" date="2016-10" db="EMBL/GenBank/DDBJ databases">
        <authorList>
            <person name="de Groot N.N."/>
        </authorList>
    </citation>
    <scope>NUCLEOTIDE SEQUENCE [LARGE SCALE GENOMIC DNA]</scope>
    <source>
        <strain evidence="5 6">DSM 21800</strain>
    </source>
</reference>
<dbReference type="AlphaFoldDB" id="A0A1H1Z795"/>
<dbReference type="GO" id="GO:0045892">
    <property type="term" value="P:negative regulation of DNA-templated transcription"/>
    <property type="evidence" value="ECO:0007669"/>
    <property type="project" value="InterPro"/>
</dbReference>
<dbReference type="GO" id="GO:0003677">
    <property type="term" value="F:DNA binding"/>
    <property type="evidence" value="ECO:0007669"/>
    <property type="project" value="UniProtKB-KW"/>
</dbReference>